<dbReference type="EMBL" id="PVWO01000315">
    <property type="protein sequence ID" value="PSB52822.1"/>
    <property type="molecule type" value="Genomic_DNA"/>
</dbReference>
<name>A0A2T1G6F7_9CYAN</name>
<dbReference type="Proteomes" id="UP000238937">
    <property type="component" value="Unassembled WGS sequence"/>
</dbReference>
<evidence type="ECO:0000313" key="2">
    <source>
        <dbReference type="EMBL" id="PSB52822.1"/>
    </source>
</evidence>
<feature type="compositionally biased region" description="Basic and acidic residues" evidence="1">
    <location>
        <begin position="10"/>
        <end position="23"/>
    </location>
</feature>
<protein>
    <submittedName>
        <fullName evidence="2">Uncharacterized protein</fullName>
    </submittedName>
</protein>
<gene>
    <name evidence="2" type="ORF">C7B77_20100</name>
</gene>
<organism evidence="2 3">
    <name type="scientific">Chamaesiphon polymorphus CCALA 037</name>
    <dbReference type="NCBI Taxonomy" id="2107692"/>
    <lineage>
        <taxon>Bacteria</taxon>
        <taxon>Bacillati</taxon>
        <taxon>Cyanobacteriota</taxon>
        <taxon>Cyanophyceae</taxon>
        <taxon>Gomontiellales</taxon>
        <taxon>Chamaesiphonaceae</taxon>
        <taxon>Chamaesiphon</taxon>
    </lineage>
</organism>
<evidence type="ECO:0000313" key="3">
    <source>
        <dbReference type="Proteomes" id="UP000238937"/>
    </source>
</evidence>
<accession>A0A2T1G6F7</accession>
<evidence type="ECO:0000256" key="1">
    <source>
        <dbReference type="SAM" id="MobiDB-lite"/>
    </source>
</evidence>
<feature type="region of interest" description="Disordered" evidence="1">
    <location>
        <begin position="1"/>
        <end position="24"/>
    </location>
</feature>
<dbReference type="RefSeq" id="WP_106308936.1">
    <property type="nucleotide sequence ID" value="NZ_PVWO01000315.1"/>
</dbReference>
<reference evidence="2 3" key="1">
    <citation type="submission" date="2018-03" db="EMBL/GenBank/DDBJ databases">
        <title>The ancient ancestry and fast evolution of plastids.</title>
        <authorList>
            <person name="Moore K.R."/>
            <person name="Magnabosco C."/>
            <person name="Momper L."/>
            <person name="Gold D.A."/>
            <person name="Bosak T."/>
            <person name="Fournier G.P."/>
        </authorList>
    </citation>
    <scope>NUCLEOTIDE SEQUENCE [LARGE SCALE GENOMIC DNA]</scope>
    <source>
        <strain evidence="2 3">CCALA 037</strain>
    </source>
</reference>
<comment type="caution">
    <text evidence="2">The sequence shown here is derived from an EMBL/GenBank/DDBJ whole genome shotgun (WGS) entry which is preliminary data.</text>
</comment>
<proteinExistence type="predicted"/>
<sequence>MSVKRYSRARKSDTTHSALDRANPELNRSLSQNIDYIVAAVIILTNRSRRSAEDLLSLLDRAKFL</sequence>
<keyword evidence="3" id="KW-1185">Reference proteome</keyword>
<dbReference type="AlphaFoldDB" id="A0A2T1G6F7"/>